<protein>
    <recommendedName>
        <fullName evidence="2">DUF4399 domain-containing protein</fullName>
    </recommendedName>
</protein>
<evidence type="ECO:0000256" key="1">
    <source>
        <dbReference type="SAM" id="SignalP"/>
    </source>
</evidence>
<organism evidence="3 4">
    <name type="scientific">Pseudomonas cichorii</name>
    <dbReference type="NCBI Taxonomy" id="36746"/>
    <lineage>
        <taxon>Bacteria</taxon>
        <taxon>Pseudomonadati</taxon>
        <taxon>Pseudomonadota</taxon>
        <taxon>Gammaproteobacteria</taxon>
        <taxon>Pseudomonadales</taxon>
        <taxon>Pseudomonadaceae</taxon>
        <taxon>Pseudomonas</taxon>
    </lineage>
</organism>
<name>A0A3M4LVX5_PSECI</name>
<feature type="domain" description="DUF4399" evidence="2">
    <location>
        <begin position="54"/>
        <end position="145"/>
    </location>
</feature>
<dbReference type="OrthoDB" id="531568at2"/>
<evidence type="ECO:0000313" key="3">
    <source>
        <dbReference type="EMBL" id="RMQ45626.1"/>
    </source>
</evidence>
<sequence length="145" mass="15217">MTSLFSRTAIASLLLGASALVQAADIPRTASPTGAEVYIISPKDGETVTSPFKVQFGLKGMGVAPAGVDIPETGHHHLLIDVKDQPAANAPLPTTDNIRHFGKGQTETELSLPPGSHTLQLLVGDKAHIPLNPTVESRKITVNVK</sequence>
<accession>A0A3M4LVX5</accession>
<gene>
    <name evidence="3" type="ORF">ALQ04_03155</name>
</gene>
<dbReference type="RefSeq" id="WP_122316288.1">
    <property type="nucleotide sequence ID" value="NZ_RBRE01000049.1"/>
</dbReference>
<dbReference type="EMBL" id="RBRE01000049">
    <property type="protein sequence ID" value="RMQ45626.1"/>
    <property type="molecule type" value="Genomic_DNA"/>
</dbReference>
<feature type="signal peptide" evidence="1">
    <location>
        <begin position="1"/>
        <end position="23"/>
    </location>
</feature>
<reference evidence="3 4" key="1">
    <citation type="submission" date="2018-08" db="EMBL/GenBank/DDBJ databases">
        <title>Recombination of ecologically and evolutionarily significant loci maintains genetic cohesion in the Pseudomonas syringae species complex.</title>
        <authorList>
            <person name="Dillon M."/>
            <person name="Thakur S."/>
            <person name="Almeida R.N.D."/>
            <person name="Weir B.S."/>
            <person name="Guttman D.S."/>
        </authorList>
    </citation>
    <scope>NUCLEOTIDE SEQUENCE [LARGE SCALE GENOMIC DNA]</scope>
    <source>
        <strain evidence="3 4">ICMP 3353</strain>
    </source>
</reference>
<proteinExistence type="predicted"/>
<comment type="caution">
    <text evidence="3">The sequence shown here is derived from an EMBL/GenBank/DDBJ whole genome shotgun (WGS) entry which is preliminary data.</text>
</comment>
<keyword evidence="1" id="KW-0732">Signal</keyword>
<dbReference type="AlphaFoldDB" id="A0A3M4LVX5"/>
<evidence type="ECO:0000259" key="2">
    <source>
        <dbReference type="Pfam" id="PF14347"/>
    </source>
</evidence>
<feature type="chain" id="PRO_5018300025" description="DUF4399 domain-containing protein" evidence="1">
    <location>
        <begin position="24"/>
        <end position="145"/>
    </location>
</feature>
<dbReference type="Proteomes" id="UP000277236">
    <property type="component" value="Unassembled WGS sequence"/>
</dbReference>
<dbReference type="Pfam" id="PF14347">
    <property type="entry name" value="DUF4399"/>
    <property type="match status" value="1"/>
</dbReference>
<evidence type="ECO:0000313" key="4">
    <source>
        <dbReference type="Proteomes" id="UP000277236"/>
    </source>
</evidence>
<dbReference type="InterPro" id="IPR025512">
    <property type="entry name" value="DUF4399"/>
</dbReference>